<proteinExistence type="inferred from homology"/>
<keyword evidence="5" id="KW-1185">Reference proteome</keyword>
<sequence>MRNPPLHRYATRPGLYFTDDGGADVIVRSETAGQVWLCVLEPVDKPSAFFQDAIRLFSDPGVSFIQQIHEFPVCTRIIEHLYLRETLFRMNGPNYGLWYVHLPKAWDGMQYGYRVDGAWDPKHGVRFNPYKFLLDPYGKGIEGSMELDPAAFSYQCEVHDRKVVGSAYGAMSTIDSLGHVPVSVAIDDRDIHKHEDDPGHPHVPWRKTVIYEMHVKGFTANAPWLPEELRGTYAGLAHPITLAYLQNLGVTTIELLPIQAKQDELFLQEHGRKNYWGYSTLSYFSPEPSYATKAAQEHGAGAVRQEVIDMVRALHEAGFEVIMDVVYNHTCEGGVEGPTVCWRGLDDLAYYRHQKSNVGRLEDTTGCGNTFDFTNTHVVTFAVDSLRYWAKRIGIDGFRFDLGVSLARLNGEFTPHHPFLYALRSDQLLGNLKLIMEPWDLGNLGWRTGQFGIPFAEWNDRFRDTTRTFWLEDVDGSMEYGRTSLQEMATRMCGSADMFATDPGRGATASINFVACHDGFTLTDLTRYRTKHNEANGENNNDGSSVNHSANFGVEGVTDEPEIIAAREQAAMNMTGTMLLSLGTPMMLAGDEFRNTQNGNNNAYCQDNELTWMNWDWLYSPYKTREMRRLETVSRLISLRKSLDLYHHEDFFTRLTQIGLFKPSDRVKWFLPDGSSPKERDWFDLSTRGFTMRLLSNTEVDVCIVVNGVAENRDFRLPDDSTWIPKWCSAEVNGLWPGQGGHIGTEKDNEEISVWMQHVQNANEIVRRLAEEAQTHKADAAGIAGFDIVDNSAAHGGTTIAGDAAAVNAAAANGSPRISPNITLYRADNASDSGGIDSTAAEKVPGENSAIDPHNVWTMPAMSITLMKQV</sequence>
<dbReference type="SMART" id="SM00642">
    <property type="entry name" value="Aamy"/>
    <property type="match status" value="1"/>
</dbReference>
<accession>A0A087CYX9</accession>
<dbReference type="GO" id="GO:0005980">
    <property type="term" value="P:glycogen catabolic process"/>
    <property type="evidence" value="ECO:0007669"/>
    <property type="project" value="InterPro"/>
</dbReference>
<dbReference type="Gene3D" id="3.20.20.80">
    <property type="entry name" value="Glycosidases"/>
    <property type="match status" value="1"/>
</dbReference>
<comment type="caution">
    <text evidence="4">The sequence shown here is derived from an EMBL/GenBank/DDBJ whole genome shotgun (WGS) entry which is preliminary data.</text>
</comment>
<evidence type="ECO:0000256" key="2">
    <source>
        <dbReference type="SAM" id="MobiDB-lite"/>
    </source>
</evidence>
<dbReference type="GO" id="GO:0004135">
    <property type="term" value="F:amylo-alpha-1,6-glucosidase activity"/>
    <property type="evidence" value="ECO:0007669"/>
    <property type="project" value="InterPro"/>
</dbReference>
<dbReference type="CDD" id="cd11326">
    <property type="entry name" value="AmyAc_Glg_debranch"/>
    <property type="match status" value="1"/>
</dbReference>
<dbReference type="OrthoDB" id="3236218at2"/>
<evidence type="ECO:0000313" key="5">
    <source>
        <dbReference type="Proteomes" id="UP000028984"/>
    </source>
</evidence>
<evidence type="ECO:0000256" key="1">
    <source>
        <dbReference type="ARBA" id="ARBA00008061"/>
    </source>
</evidence>
<dbReference type="RefSeq" id="WP_044089121.1">
    <property type="nucleotide sequence ID" value="NZ_JDUW01000005.1"/>
</dbReference>
<dbReference type="STRING" id="1437610.BREU_0599"/>
<reference evidence="4 5" key="1">
    <citation type="submission" date="2014-03" db="EMBL/GenBank/DDBJ databases">
        <title>Genomics of Bifidobacteria.</title>
        <authorList>
            <person name="Ventura M."/>
            <person name="Milani C."/>
            <person name="Lugli G.A."/>
        </authorList>
    </citation>
    <scope>NUCLEOTIDE SEQUENCE [LARGE SCALE GENOMIC DNA]</scope>
    <source>
        <strain evidence="4 5">DSM 23975</strain>
    </source>
</reference>
<gene>
    <name evidence="4" type="ORF">BREU_0599</name>
</gene>
<dbReference type="InterPro" id="IPR044505">
    <property type="entry name" value="GlgX_Isoamylase_N_E_set"/>
</dbReference>
<dbReference type="SUPFAM" id="SSF81296">
    <property type="entry name" value="E set domains"/>
    <property type="match status" value="1"/>
</dbReference>
<feature type="domain" description="Glycosyl hydrolase family 13 catalytic" evidence="3">
    <location>
        <begin position="212"/>
        <end position="640"/>
    </location>
</feature>
<dbReference type="InterPro" id="IPR017853">
    <property type="entry name" value="GH"/>
</dbReference>
<protein>
    <submittedName>
        <fullName evidence="4">Glycogen operon protein glgX</fullName>
        <ecNumber evidence="4">3.2.1.68</ecNumber>
    </submittedName>
</protein>
<dbReference type="GO" id="GO:0019156">
    <property type="term" value="F:isoamylase activity"/>
    <property type="evidence" value="ECO:0007669"/>
    <property type="project" value="UniProtKB-EC"/>
</dbReference>
<feature type="region of interest" description="Disordered" evidence="2">
    <location>
        <begin position="829"/>
        <end position="852"/>
    </location>
</feature>
<keyword evidence="4" id="KW-0326">Glycosidase</keyword>
<dbReference type="InterPro" id="IPR006047">
    <property type="entry name" value="GH13_cat_dom"/>
</dbReference>
<dbReference type="InterPro" id="IPR014756">
    <property type="entry name" value="Ig_E-set"/>
</dbReference>
<dbReference type="CDD" id="cd02856">
    <property type="entry name" value="E_set_GDE_Isoamylase_N"/>
    <property type="match status" value="1"/>
</dbReference>
<organism evidence="4 5">
    <name type="scientific">Bifidobacterium reuteri DSM 23975</name>
    <dbReference type="NCBI Taxonomy" id="1437610"/>
    <lineage>
        <taxon>Bacteria</taxon>
        <taxon>Bacillati</taxon>
        <taxon>Actinomycetota</taxon>
        <taxon>Actinomycetes</taxon>
        <taxon>Bifidobacteriales</taxon>
        <taxon>Bifidobacteriaceae</taxon>
        <taxon>Bifidobacterium</taxon>
    </lineage>
</organism>
<dbReference type="EC" id="3.2.1.68" evidence="4"/>
<name>A0A087CYX9_9BIFI</name>
<dbReference type="Proteomes" id="UP000028984">
    <property type="component" value="Unassembled WGS sequence"/>
</dbReference>
<keyword evidence="4" id="KW-0378">Hydrolase</keyword>
<dbReference type="Gene3D" id="2.60.40.10">
    <property type="entry name" value="Immunoglobulins"/>
    <property type="match status" value="1"/>
</dbReference>
<dbReference type="InterPro" id="IPR013783">
    <property type="entry name" value="Ig-like_fold"/>
</dbReference>
<dbReference type="PANTHER" id="PTHR43002">
    <property type="entry name" value="GLYCOGEN DEBRANCHING ENZYME"/>
    <property type="match status" value="1"/>
</dbReference>
<comment type="similarity">
    <text evidence="1">Belongs to the glycosyl hydrolase 13 family.</text>
</comment>
<evidence type="ECO:0000313" key="4">
    <source>
        <dbReference type="EMBL" id="KFI88479.1"/>
    </source>
</evidence>
<dbReference type="SUPFAM" id="SSF51445">
    <property type="entry name" value="(Trans)glycosidases"/>
    <property type="match status" value="1"/>
</dbReference>
<dbReference type="NCBIfam" id="TIGR02100">
    <property type="entry name" value="glgX_debranch"/>
    <property type="match status" value="1"/>
</dbReference>
<dbReference type="eggNOG" id="COG1523">
    <property type="taxonomic scope" value="Bacteria"/>
</dbReference>
<dbReference type="AlphaFoldDB" id="A0A087CYX9"/>
<dbReference type="InterPro" id="IPR011837">
    <property type="entry name" value="Glycogen_debranch_GlgX"/>
</dbReference>
<evidence type="ECO:0000259" key="3">
    <source>
        <dbReference type="SMART" id="SM00642"/>
    </source>
</evidence>
<dbReference type="EMBL" id="JGZK01000001">
    <property type="protein sequence ID" value="KFI88479.1"/>
    <property type="molecule type" value="Genomic_DNA"/>
</dbReference>